<dbReference type="EMBL" id="VICD02000006">
    <property type="protein sequence ID" value="KAB8198739.1"/>
    <property type="molecule type" value="Genomic_DNA"/>
</dbReference>
<comment type="caution">
    <text evidence="1">The sequence shown here is derived from an EMBL/GenBank/DDBJ whole genome shotgun (WGS) entry which is preliminary data.</text>
</comment>
<proteinExistence type="predicted"/>
<name>A0A508B7D1_9GAMM</name>
<dbReference type="AlphaFoldDB" id="A0A508B7D1"/>
<sequence>MTTKSKPTSRNVTPGDIKRYLDDALHTVDIYKRWIAGAPYMLADTKPYLMCVLMHASLDYSRAMLKLLRDDPVEFCAVGPALLRPQIETFIRAGWIYFNAEEAQVTEFLRNDKLRRRKHKDGQRVPSSNPFNGENLDDFLDLKNTMSISAIAQALEGKLREEGLEIDLAAYVEREDRMPNGLWAGLNGLLHGGNILLKLYMADDSPLPTIGTGPQFTNTVVTTSISVDLAFKSAGLVGHAVRDNSPTRKEALVNAMISFRSRHDALMARLTHNLH</sequence>
<evidence type="ECO:0000313" key="2">
    <source>
        <dbReference type="Proteomes" id="UP000320431"/>
    </source>
</evidence>
<dbReference type="Proteomes" id="UP000320431">
    <property type="component" value="Unassembled WGS sequence"/>
</dbReference>
<gene>
    <name evidence="1" type="ORF">FKV24_000810</name>
</gene>
<protein>
    <submittedName>
        <fullName evidence="1">Uncharacterized protein</fullName>
    </submittedName>
</protein>
<organism evidence="1 2">
    <name type="scientific">Marilutibacter maris</name>
    <dbReference type="NCBI Taxonomy" id="1605891"/>
    <lineage>
        <taxon>Bacteria</taxon>
        <taxon>Pseudomonadati</taxon>
        <taxon>Pseudomonadota</taxon>
        <taxon>Gammaproteobacteria</taxon>
        <taxon>Lysobacterales</taxon>
        <taxon>Lysobacteraceae</taxon>
        <taxon>Marilutibacter</taxon>
    </lineage>
</organism>
<reference evidence="1 2" key="1">
    <citation type="submission" date="2019-10" db="EMBL/GenBank/DDBJ databases">
        <title>Lysobacter alkalisoli sp. nov., isolated from saline-alkaline soil.</title>
        <authorList>
            <person name="Sun J.-Q."/>
        </authorList>
    </citation>
    <scope>NUCLEOTIDE SEQUENCE [LARGE SCALE GENOMIC DNA]</scope>
    <source>
        <strain evidence="1 2">KCTC 42381</strain>
    </source>
</reference>
<accession>A0A508B7D1</accession>
<dbReference type="RefSeq" id="WP_141480830.1">
    <property type="nucleotide sequence ID" value="NZ_VICD02000006.1"/>
</dbReference>
<evidence type="ECO:0000313" key="1">
    <source>
        <dbReference type="EMBL" id="KAB8198739.1"/>
    </source>
</evidence>